<dbReference type="EMBL" id="JACGCI010000026">
    <property type="protein sequence ID" value="KAF6756417.1"/>
    <property type="molecule type" value="Genomic_DNA"/>
</dbReference>
<protein>
    <submittedName>
        <fullName evidence="2">Uncharacterized protein</fullName>
    </submittedName>
</protein>
<proteinExistence type="predicted"/>
<keyword evidence="3" id="KW-1185">Reference proteome</keyword>
<feature type="compositionally biased region" description="Basic residues" evidence="1">
    <location>
        <begin position="163"/>
        <end position="173"/>
    </location>
</feature>
<feature type="compositionally biased region" description="Basic and acidic residues" evidence="1">
    <location>
        <begin position="26"/>
        <end position="35"/>
    </location>
</feature>
<evidence type="ECO:0000256" key="1">
    <source>
        <dbReference type="SAM" id="MobiDB-lite"/>
    </source>
</evidence>
<feature type="region of interest" description="Disordered" evidence="1">
    <location>
        <begin position="1"/>
        <end position="45"/>
    </location>
</feature>
<feature type="region of interest" description="Disordered" evidence="1">
    <location>
        <begin position="113"/>
        <end position="194"/>
    </location>
</feature>
<gene>
    <name evidence="2" type="ORF">DFP72DRAFT_846730</name>
</gene>
<organism evidence="2 3">
    <name type="scientific">Ephemerocybe angulata</name>
    <dbReference type="NCBI Taxonomy" id="980116"/>
    <lineage>
        <taxon>Eukaryota</taxon>
        <taxon>Fungi</taxon>
        <taxon>Dikarya</taxon>
        <taxon>Basidiomycota</taxon>
        <taxon>Agaricomycotina</taxon>
        <taxon>Agaricomycetes</taxon>
        <taxon>Agaricomycetidae</taxon>
        <taxon>Agaricales</taxon>
        <taxon>Agaricineae</taxon>
        <taxon>Psathyrellaceae</taxon>
        <taxon>Ephemerocybe</taxon>
    </lineage>
</organism>
<accession>A0A8H6I1X6</accession>
<dbReference type="Proteomes" id="UP000521943">
    <property type="component" value="Unassembled WGS sequence"/>
</dbReference>
<sequence>MGTQMTQLPAGSKQPACPQSKLAARPMDDLPDPRSKSTVSLKRPPHSWPWAVEANNALRPSKPTTHHFHLKRPPNLFPLAVEAKPAPFRHFLHMVQLNHPYFLCRRLKATTTPMSMRGRSQHRTSFVQSDHHTDARGRLKSTTHRFRPTEPRPFSVLSVQSNRHTHARARSKPTTHYFRSSDKNLTSDDVMTPPAGITARTGALAEYGHNLEHRRF</sequence>
<reference evidence="2 3" key="1">
    <citation type="submission" date="2020-07" db="EMBL/GenBank/DDBJ databases">
        <title>Comparative genomics of pyrophilous fungi reveals a link between fire events and developmental genes.</title>
        <authorList>
            <consortium name="DOE Joint Genome Institute"/>
            <person name="Steindorff A.S."/>
            <person name="Carver A."/>
            <person name="Calhoun S."/>
            <person name="Stillman K."/>
            <person name="Liu H."/>
            <person name="Lipzen A."/>
            <person name="Pangilinan J."/>
            <person name="Labutti K."/>
            <person name="Bruns T.D."/>
            <person name="Grigoriev I.V."/>
        </authorList>
    </citation>
    <scope>NUCLEOTIDE SEQUENCE [LARGE SCALE GENOMIC DNA]</scope>
    <source>
        <strain evidence="2 3">CBS 144469</strain>
    </source>
</reference>
<evidence type="ECO:0000313" key="3">
    <source>
        <dbReference type="Proteomes" id="UP000521943"/>
    </source>
</evidence>
<dbReference type="AlphaFoldDB" id="A0A8H6I1X6"/>
<evidence type="ECO:0000313" key="2">
    <source>
        <dbReference type="EMBL" id="KAF6756417.1"/>
    </source>
</evidence>
<name>A0A8H6I1X6_9AGAR</name>
<comment type="caution">
    <text evidence="2">The sequence shown here is derived from an EMBL/GenBank/DDBJ whole genome shotgun (WGS) entry which is preliminary data.</text>
</comment>